<comment type="caution">
    <text evidence="2">The sequence shown here is derived from an EMBL/GenBank/DDBJ whole genome shotgun (WGS) entry which is preliminary data.</text>
</comment>
<dbReference type="RefSeq" id="WP_002571471.1">
    <property type="nucleotide sequence ID" value="NZ_KB851149.1"/>
</dbReference>
<name>R0B9X5_9FIRM</name>
<organism evidence="2 3">
    <name type="scientific">Enterocloster bolteae 90B8</name>
    <dbReference type="NCBI Taxonomy" id="997897"/>
    <lineage>
        <taxon>Bacteria</taxon>
        <taxon>Bacillati</taxon>
        <taxon>Bacillota</taxon>
        <taxon>Clostridia</taxon>
        <taxon>Lachnospirales</taxon>
        <taxon>Lachnospiraceae</taxon>
        <taxon>Enterocloster</taxon>
    </lineage>
</organism>
<accession>R0B9X5</accession>
<keyword evidence="1" id="KW-0808">Transferase</keyword>
<reference evidence="2 3" key="1">
    <citation type="submission" date="2013-01" db="EMBL/GenBank/DDBJ databases">
        <title>The Genome Sequence of Clostridium bolteae 90B8.</title>
        <authorList>
            <consortium name="The Broad Institute Genome Sequencing Platform"/>
            <person name="Earl A."/>
            <person name="Ward D."/>
            <person name="Feldgarden M."/>
            <person name="Gevers D."/>
            <person name="Courvalin P."/>
            <person name="Lambert T."/>
            <person name="Walker B."/>
            <person name="Young S.K."/>
            <person name="Zeng Q."/>
            <person name="Gargeya S."/>
            <person name="Fitzgerald M."/>
            <person name="Haas B."/>
            <person name="Abouelleil A."/>
            <person name="Alvarado L."/>
            <person name="Arachchi H.M."/>
            <person name="Berlin A.M."/>
            <person name="Chapman S.B."/>
            <person name="Dewar J."/>
            <person name="Goldberg J."/>
            <person name="Griggs A."/>
            <person name="Gujja S."/>
            <person name="Hansen M."/>
            <person name="Howarth C."/>
            <person name="Imamovic A."/>
            <person name="Larimer J."/>
            <person name="McCowan C."/>
            <person name="Murphy C."/>
            <person name="Neiman D."/>
            <person name="Pearson M."/>
            <person name="Priest M."/>
            <person name="Roberts A."/>
            <person name="Saif S."/>
            <person name="Shea T."/>
            <person name="Sisk P."/>
            <person name="Sykes S."/>
            <person name="Wortman J."/>
            <person name="Nusbaum C."/>
            <person name="Birren B."/>
        </authorList>
    </citation>
    <scope>NUCLEOTIDE SEQUENCE [LARGE SCALE GENOMIC DNA]</scope>
    <source>
        <strain evidence="2 3">90B8</strain>
    </source>
</reference>
<dbReference type="Proteomes" id="UP000013041">
    <property type="component" value="Unassembled WGS sequence"/>
</dbReference>
<dbReference type="Gene3D" id="3.40.50.10540">
    <property type="entry name" value="Crotonobetainyl-coa:carnitine coa-transferase, domain 1"/>
    <property type="match status" value="2"/>
</dbReference>
<proteinExistence type="predicted"/>
<protein>
    <submittedName>
        <fullName evidence="2">L-carnitine dehydratase/bile acid-inducible protein F</fullName>
    </submittedName>
</protein>
<dbReference type="PATRIC" id="fig|997897.5.peg.1278"/>
<evidence type="ECO:0000256" key="1">
    <source>
        <dbReference type="ARBA" id="ARBA00022679"/>
    </source>
</evidence>
<dbReference type="PANTHER" id="PTHR48207">
    <property type="entry name" value="SUCCINATE--HYDROXYMETHYLGLUTARATE COA-TRANSFERASE"/>
    <property type="match status" value="1"/>
</dbReference>
<dbReference type="PANTHER" id="PTHR48207:SF4">
    <property type="entry name" value="BLL6097 PROTEIN"/>
    <property type="match status" value="1"/>
</dbReference>
<dbReference type="EMBL" id="AGYG01000009">
    <property type="protein sequence ID" value="ENZ41824.1"/>
    <property type="molecule type" value="Genomic_DNA"/>
</dbReference>
<gene>
    <name evidence="2" type="ORF">HMPREF1097_01200</name>
</gene>
<dbReference type="GO" id="GO:0008410">
    <property type="term" value="F:CoA-transferase activity"/>
    <property type="evidence" value="ECO:0007669"/>
    <property type="project" value="TreeGrafter"/>
</dbReference>
<dbReference type="AlphaFoldDB" id="R0B9X5"/>
<dbReference type="InterPro" id="IPR003673">
    <property type="entry name" value="CoA-Trfase_fam_III"/>
</dbReference>
<dbReference type="HOGENOM" id="CLU_033975_2_1_9"/>
<dbReference type="Pfam" id="PF02515">
    <property type="entry name" value="CoA_transf_3"/>
    <property type="match status" value="1"/>
</dbReference>
<dbReference type="SUPFAM" id="SSF89796">
    <property type="entry name" value="CoA-transferase family III (CaiB/BaiF)"/>
    <property type="match status" value="1"/>
</dbReference>
<evidence type="ECO:0000313" key="2">
    <source>
        <dbReference type="EMBL" id="ENZ41824.1"/>
    </source>
</evidence>
<sequence>MLEGIKVLNFTHYLQGPSCAQTLADLGADVVKVESVKGAYERGWSGCNAYKNGVSVFFMLANRNERDLSIDLKSPEAKEIIYDLVRNHGYDVIIENFRPGVMDHLGLGYETMKEINPAVIYCSCTGYGSSGPYLKKPGQDLLIQSMSGLTALCSRSDHVPEPMALSAVDQHGATLAALGVMAAIIDRIRTGNGHRVEGSLLGSALDLQLEPLSYYLNGGQLSDRCDTGLSTRYHQAPYGTYETKDKYLTLSLIPMDKLEKAFTPGCFDGWDSKRQMDERVAFDKIICDEMKKHTNDEWAEIFESLDIWYMPVNEYDEMLLDPQVQYMNQFLKCSHPVAGEVTLVGHANRYDGKMPPLRIMPPELGQNTAEILEECGLDAEQIADMEKRGIIHICK</sequence>
<dbReference type="InterPro" id="IPR050483">
    <property type="entry name" value="CoA-transferase_III_domain"/>
</dbReference>
<evidence type="ECO:0000313" key="3">
    <source>
        <dbReference type="Proteomes" id="UP000013041"/>
    </source>
</evidence>
<dbReference type="InterPro" id="IPR023606">
    <property type="entry name" value="CoA-Trfase_III_dom_1_sf"/>
</dbReference>